<evidence type="ECO:0000313" key="1">
    <source>
        <dbReference type="EMBL" id="QWF70570.1"/>
    </source>
</evidence>
<protein>
    <submittedName>
        <fullName evidence="1">Uncharacterized protein</fullName>
    </submittedName>
</protein>
<proteinExistence type="predicted"/>
<evidence type="ECO:0000313" key="2">
    <source>
        <dbReference type="Proteomes" id="UP000676649"/>
    </source>
</evidence>
<dbReference type="Proteomes" id="UP000676649">
    <property type="component" value="Chromosome"/>
</dbReference>
<accession>A0A975MMJ4</accession>
<dbReference type="KEGG" id="mpad:KEF85_14765"/>
<dbReference type="EMBL" id="CP073754">
    <property type="protein sequence ID" value="QWF70570.1"/>
    <property type="molecule type" value="Genomic_DNA"/>
</dbReference>
<sequence>MQLREFIKETLTQIVDGVRDAQEPNGGAFIVPAGDGGHKYADHPRFSASARLKSTIVDFDVAITAEDSDKVEGSGGIRVLSIQFGAKGEAASKDTTVSRIQFAVPLLLPESQREWHKEGRGNE</sequence>
<reference evidence="1" key="1">
    <citation type="submission" date="2021-04" db="EMBL/GenBank/DDBJ databases">
        <title>Draft genome sequence data of methanotrophic Methylovulum sp. strain S1L and Methylomonas sp. strain S2AM isolated from boreal lake water columns.</title>
        <authorList>
            <person name="Rissanen A.J."/>
            <person name="Mangayil R."/>
            <person name="Svenning M.M."/>
            <person name="Khanongnuch R."/>
        </authorList>
    </citation>
    <scope>NUCLEOTIDE SEQUENCE</scope>
    <source>
        <strain evidence="1">S2AM</strain>
    </source>
</reference>
<dbReference type="RefSeq" id="WP_215581878.1">
    <property type="nucleotide sequence ID" value="NZ_CP073754.1"/>
</dbReference>
<dbReference type="AlphaFoldDB" id="A0A975MMJ4"/>
<name>A0A975MMJ4_9GAMM</name>
<organism evidence="1 2">
    <name type="scientific">Methylomonas paludis</name>
    <dbReference type="NCBI Taxonomy" id="1173101"/>
    <lineage>
        <taxon>Bacteria</taxon>
        <taxon>Pseudomonadati</taxon>
        <taxon>Pseudomonadota</taxon>
        <taxon>Gammaproteobacteria</taxon>
        <taxon>Methylococcales</taxon>
        <taxon>Methylococcaceae</taxon>
        <taxon>Methylomonas</taxon>
    </lineage>
</organism>
<keyword evidence="2" id="KW-1185">Reference proteome</keyword>
<gene>
    <name evidence="1" type="ORF">KEF85_14765</name>
</gene>